<dbReference type="AlphaFoldDB" id="A0A329SXX6"/>
<evidence type="ECO:0000313" key="1">
    <source>
        <dbReference type="EMBL" id="KAG2953353.1"/>
    </source>
</evidence>
<sequence length="111" mass="12329">MNVVTDSAFPYSSERTGRILTPLKDKGIDRILPSLRSSARTLRNTIISVRQAAEWGMGIMQKGYGRLDLPLPYDPELRGLRINNIVLLSCQDRPNLADSDYCRLVDGGAHG</sequence>
<dbReference type="PANTHER" id="PTHR48471:SF1">
    <property type="entry name" value="DDE TNP4 DOMAIN-CONTAINING PROTEIN"/>
    <property type="match status" value="1"/>
</dbReference>
<dbReference type="OrthoDB" id="115224at2759"/>
<evidence type="ECO:0000313" key="2">
    <source>
        <dbReference type="EMBL" id="RAW41435.1"/>
    </source>
</evidence>
<dbReference type="EMBL" id="RCMK01000026">
    <property type="protein sequence ID" value="KAG2953353.1"/>
    <property type="molecule type" value="Genomic_DNA"/>
</dbReference>
<dbReference type="EMBL" id="MJFZ01000031">
    <property type="protein sequence ID" value="RAW41435.1"/>
    <property type="molecule type" value="Genomic_DNA"/>
</dbReference>
<reference evidence="1" key="2">
    <citation type="submission" date="2018-10" db="EMBL/GenBank/DDBJ databases">
        <title>Effector identification in a new, highly contiguous assembly of the strawberry crown rot pathogen Phytophthora cactorum.</title>
        <authorList>
            <person name="Armitage A.D."/>
            <person name="Nellist C.F."/>
            <person name="Bates H."/>
            <person name="Vickerstaff R.J."/>
            <person name="Harrison R.J."/>
        </authorList>
    </citation>
    <scope>NUCLEOTIDE SEQUENCE</scope>
    <source>
        <strain evidence="1">4040</strain>
    </source>
</reference>
<name>A0A329SXX6_9STRA</name>
<dbReference type="VEuPathDB" id="FungiDB:PC110_g2385"/>
<organism evidence="2 3">
    <name type="scientific">Phytophthora cactorum</name>
    <dbReference type="NCBI Taxonomy" id="29920"/>
    <lineage>
        <taxon>Eukaryota</taxon>
        <taxon>Sar</taxon>
        <taxon>Stramenopiles</taxon>
        <taxon>Oomycota</taxon>
        <taxon>Peronosporomycetes</taxon>
        <taxon>Peronosporales</taxon>
        <taxon>Peronosporaceae</taxon>
        <taxon>Phytophthora</taxon>
    </lineage>
</organism>
<dbReference type="Proteomes" id="UP000251314">
    <property type="component" value="Unassembled WGS sequence"/>
</dbReference>
<accession>A0A329SXX6</accession>
<evidence type="ECO:0000313" key="3">
    <source>
        <dbReference type="Proteomes" id="UP000251314"/>
    </source>
</evidence>
<reference evidence="2 3" key="1">
    <citation type="submission" date="2018-01" db="EMBL/GenBank/DDBJ databases">
        <title>Draft genome of the strawberry crown rot pathogen Phytophthora cactorum.</title>
        <authorList>
            <person name="Armitage A.D."/>
            <person name="Lysoe E."/>
            <person name="Nellist C.F."/>
            <person name="Harrison R.J."/>
            <person name="Brurberg M.B."/>
        </authorList>
    </citation>
    <scope>NUCLEOTIDE SEQUENCE [LARGE SCALE GENOMIC DNA]</scope>
    <source>
        <strain evidence="2 3">10300</strain>
    </source>
</reference>
<gene>
    <name evidence="2" type="ORF">PC110_g2385</name>
    <name evidence="1" type="ORF">PC117_g2068</name>
</gene>
<dbReference type="PANTHER" id="PTHR48471">
    <property type="entry name" value="DDE TNP4 DOMAIN-CONTAINING PROTEIN"/>
    <property type="match status" value="1"/>
</dbReference>
<protein>
    <recommendedName>
        <fullName evidence="4">DDE Tnp4 domain-containing protein</fullName>
    </recommendedName>
</protein>
<evidence type="ECO:0008006" key="4">
    <source>
        <dbReference type="Google" id="ProtNLM"/>
    </source>
</evidence>
<keyword evidence="3" id="KW-1185">Reference proteome</keyword>
<proteinExistence type="predicted"/>
<dbReference type="Proteomes" id="UP000736787">
    <property type="component" value="Unassembled WGS sequence"/>
</dbReference>
<comment type="caution">
    <text evidence="2">The sequence shown here is derived from an EMBL/GenBank/DDBJ whole genome shotgun (WGS) entry which is preliminary data.</text>
</comment>